<keyword evidence="5 6" id="KW-0472">Membrane</keyword>
<keyword evidence="4 6" id="KW-1133">Transmembrane helix</keyword>
<feature type="transmembrane region" description="Helical" evidence="6">
    <location>
        <begin position="392"/>
        <end position="411"/>
    </location>
</feature>
<evidence type="ECO:0000256" key="6">
    <source>
        <dbReference type="SAM" id="Phobius"/>
    </source>
</evidence>
<reference evidence="9 10" key="1">
    <citation type="submission" date="2016-10" db="EMBL/GenBank/DDBJ databases">
        <authorList>
            <person name="Varghese N."/>
            <person name="Submissions S."/>
        </authorList>
    </citation>
    <scope>NUCLEOTIDE SEQUENCE [LARGE SCALE GENOMIC DNA]</scope>
    <source>
        <strain evidence="9 10">CIP 109853</strain>
    </source>
</reference>
<evidence type="ECO:0000256" key="5">
    <source>
        <dbReference type="ARBA" id="ARBA00023136"/>
    </source>
</evidence>
<keyword evidence="10" id="KW-1185">Reference proteome</keyword>
<sequence length="420" mass="46458">MPSGTSSAVSDEIDLGELLRTLYRQKVIILLVTFLVTVVAAGYAFLATPYYQVQSLIRPVSQGTLDALNSTGVYELTPADALGRVAGSLSSYERRLAFFRDNQPLFAGLVPEGQAFEQAFERFNQDAFSMLQPDPKKTNNLSQYVGISLTYADGMDGAAVVNGFVEYVIEHERARIKDDLDVLVRNRLANLDSRMAAARASYQASKEAEIAALMEANSLKRAQVADELAALRREVKSRRENRIEMLDEAIQIAESLGISGPTTPSAMADQRGSDQVIRTEINSRDIPLYFMGAAALRAEREVLSERKNDDFTEPRIAELEAQLTLLENNRQVDVLRQRADSDEDIYLSTLASLREERSALESIAFNPDGMQIVRVDRLAQTPDDPIKPKRTLIIAIGLVLGGMLGLMTALFRHVLRGRVG</sequence>
<dbReference type="InterPro" id="IPR003856">
    <property type="entry name" value="LPS_length_determ_N"/>
</dbReference>
<accession>A0ABY1B9T1</accession>
<feature type="domain" description="Polysaccharide chain length determinant N-terminal" evidence="7">
    <location>
        <begin position="11"/>
        <end position="66"/>
    </location>
</feature>
<dbReference type="SUPFAM" id="SSF160355">
    <property type="entry name" value="Bacterial polysaccharide co-polymerase-like"/>
    <property type="match status" value="2"/>
</dbReference>
<evidence type="ECO:0000256" key="4">
    <source>
        <dbReference type="ARBA" id="ARBA00022989"/>
    </source>
</evidence>
<dbReference type="PANTHER" id="PTHR32309:SF13">
    <property type="entry name" value="FERRIC ENTEROBACTIN TRANSPORT PROTEIN FEPE"/>
    <property type="match status" value="1"/>
</dbReference>
<proteinExistence type="predicted"/>
<dbReference type="Pfam" id="PF02706">
    <property type="entry name" value="Wzz"/>
    <property type="match status" value="1"/>
</dbReference>
<dbReference type="Pfam" id="PF13807">
    <property type="entry name" value="GNVR"/>
    <property type="match status" value="1"/>
</dbReference>
<organism evidence="9 10">
    <name type="scientific">Pseudomonas cuatrocienegasensis</name>
    <dbReference type="NCBI Taxonomy" id="543360"/>
    <lineage>
        <taxon>Bacteria</taxon>
        <taxon>Pseudomonadati</taxon>
        <taxon>Pseudomonadota</taxon>
        <taxon>Gammaproteobacteria</taxon>
        <taxon>Pseudomonadales</taxon>
        <taxon>Pseudomonadaceae</taxon>
        <taxon>Pseudomonas</taxon>
    </lineage>
</organism>
<keyword evidence="3 6" id="KW-0812">Transmembrane</keyword>
<comment type="caution">
    <text evidence="9">The sequence shown here is derived from an EMBL/GenBank/DDBJ whole genome shotgun (WGS) entry which is preliminary data.</text>
</comment>
<dbReference type="Gene3D" id="3.30.1890.10">
    <property type="entry name" value="FepE-like"/>
    <property type="match status" value="2"/>
</dbReference>
<gene>
    <name evidence="9" type="ORF">SAMN05216600_10538</name>
</gene>
<dbReference type="InterPro" id="IPR050445">
    <property type="entry name" value="Bact_polysacc_biosynth/exp"/>
</dbReference>
<comment type="subcellular location">
    <subcellularLocation>
        <location evidence="1">Cell membrane</location>
        <topology evidence="1">Multi-pass membrane protein</topology>
    </subcellularLocation>
</comment>
<protein>
    <submittedName>
        <fullName evidence="9">LPS O-antigen chain length determinant protein, WzzB/FepE family</fullName>
    </submittedName>
</protein>
<feature type="transmembrane region" description="Helical" evidence="6">
    <location>
        <begin position="27"/>
        <end position="51"/>
    </location>
</feature>
<name>A0ABY1B9T1_9PSED</name>
<dbReference type="EMBL" id="FOFP01000005">
    <property type="protein sequence ID" value="SEQ32420.1"/>
    <property type="molecule type" value="Genomic_DNA"/>
</dbReference>
<keyword evidence="2" id="KW-1003">Cell membrane</keyword>
<feature type="domain" description="Tyrosine-protein kinase G-rich" evidence="8">
    <location>
        <begin position="337"/>
        <end position="413"/>
    </location>
</feature>
<evidence type="ECO:0000259" key="8">
    <source>
        <dbReference type="Pfam" id="PF13807"/>
    </source>
</evidence>
<evidence type="ECO:0000256" key="2">
    <source>
        <dbReference type="ARBA" id="ARBA00022475"/>
    </source>
</evidence>
<dbReference type="InterPro" id="IPR032807">
    <property type="entry name" value="GNVR"/>
</dbReference>
<evidence type="ECO:0000259" key="7">
    <source>
        <dbReference type="Pfam" id="PF02706"/>
    </source>
</evidence>
<dbReference type="PANTHER" id="PTHR32309">
    <property type="entry name" value="TYROSINE-PROTEIN KINASE"/>
    <property type="match status" value="1"/>
</dbReference>
<evidence type="ECO:0000256" key="3">
    <source>
        <dbReference type="ARBA" id="ARBA00022692"/>
    </source>
</evidence>
<evidence type="ECO:0000313" key="9">
    <source>
        <dbReference type="EMBL" id="SEQ32420.1"/>
    </source>
</evidence>
<dbReference type="RefSeq" id="WP_069518178.1">
    <property type="nucleotide sequence ID" value="NZ_FOFP01000005.1"/>
</dbReference>
<dbReference type="Proteomes" id="UP000198512">
    <property type="component" value="Unassembled WGS sequence"/>
</dbReference>
<evidence type="ECO:0000313" key="10">
    <source>
        <dbReference type="Proteomes" id="UP000198512"/>
    </source>
</evidence>
<evidence type="ECO:0000256" key="1">
    <source>
        <dbReference type="ARBA" id="ARBA00004651"/>
    </source>
</evidence>